<feature type="transmembrane region" description="Helical" evidence="1">
    <location>
        <begin position="251"/>
        <end position="270"/>
    </location>
</feature>
<keyword evidence="3" id="KW-1185">Reference proteome</keyword>
<evidence type="ECO:0000256" key="1">
    <source>
        <dbReference type="SAM" id="Phobius"/>
    </source>
</evidence>
<reference evidence="2" key="1">
    <citation type="submission" date="2020-11" db="EMBL/GenBank/DDBJ databases">
        <title>Chlorella ohadii genome sequencing and assembly.</title>
        <authorList>
            <person name="Murik O."/>
            <person name="Treves H."/>
            <person name="Kedem I."/>
            <person name="Shotland Y."/>
            <person name="Kaplan A."/>
        </authorList>
    </citation>
    <scope>NUCLEOTIDE SEQUENCE</scope>
    <source>
        <strain evidence="2">1</strain>
    </source>
</reference>
<gene>
    <name evidence="2" type="ORF">COHA_004521</name>
</gene>
<proteinExistence type="predicted"/>
<dbReference type="Proteomes" id="UP001205105">
    <property type="component" value="Unassembled WGS sequence"/>
</dbReference>
<sequence>MDGMERQASALHEAIAALAPEQQRSLEQLRKELNEQRAGLTLFRSPFRTLAAFGASAATSAARGAAWLASHPLTLFILVPLLLAYAGLKLTGTLAPEVREAEAWLSYTVWWLGLGVLSSIGLGTGMHSGLLFLFPHMLKVCLAAERCGHLRFDTRSDVWWSSEGFHCGEEAANTATAVGFWDIYKTVLPTAVLWGVGTALGEVPPYALSYHAAKAGKRSAEVEAMLGMGSAQSARNGGGPLTGLVNRMKNWMLHFIQAHGFWGILLLAAYPNAAFDLCGICCGHFLMPFWEFFGATLIGKGGIKIAGQTAFFVAIFRQQTRERVFDFLERLVPDVLPFLHLNGMTPMQAAHQLVNQRISEFQEGVARRAAAQALDPRWPWQKALGTLRSWGSIRAALAAARPSPWGALTLLMVGSFVRSVVEQFAQSYVAEQHKQQLQQEVARLAKQH</sequence>
<dbReference type="AlphaFoldDB" id="A0AAD5DQC7"/>
<evidence type="ECO:0008006" key="4">
    <source>
        <dbReference type="Google" id="ProtNLM"/>
    </source>
</evidence>
<keyword evidence="1" id="KW-0812">Transmembrane</keyword>
<keyword evidence="1" id="KW-0472">Membrane</keyword>
<feature type="transmembrane region" description="Helical" evidence="1">
    <location>
        <begin position="108"/>
        <end position="134"/>
    </location>
</feature>
<organism evidence="2 3">
    <name type="scientific">Chlorella ohadii</name>
    <dbReference type="NCBI Taxonomy" id="2649997"/>
    <lineage>
        <taxon>Eukaryota</taxon>
        <taxon>Viridiplantae</taxon>
        <taxon>Chlorophyta</taxon>
        <taxon>core chlorophytes</taxon>
        <taxon>Trebouxiophyceae</taxon>
        <taxon>Chlorellales</taxon>
        <taxon>Chlorellaceae</taxon>
        <taxon>Chlorella clade</taxon>
        <taxon>Chlorella</taxon>
    </lineage>
</organism>
<comment type="caution">
    <text evidence="2">The sequence shown here is derived from an EMBL/GenBank/DDBJ whole genome shotgun (WGS) entry which is preliminary data.</text>
</comment>
<evidence type="ECO:0000313" key="3">
    <source>
        <dbReference type="Proteomes" id="UP001205105"/>
    </source>
</evidence>
<protein>
    <recommendedName>
        <fullName evidence="4">Vacuole membrane 1</fullName>
    </recommendedName>
</protein>
<accession>A0AAD5DQC7</accession>
<dbReference type="EMBL" id="JADXDR010000059">
    <property type="protein sequence ID" value="KAI7841797.1"/>
    <property type="molecule type" value="Genomic_DNA"/>
</dbReference>
<keyword evidence="1" id="KW-1133">Transmembrane helix</keyword>
<feature type="transmembrane region" description="Helical" evidence="1">
    <location>
        <begin position="65"/>
        <end position="88"/>
    </location>
</feature>
<evidence type="ECO:0000313" key="2">
    <source>
        <dbReference type="EMBL" id="KAI7841797.1"/>
    </source>
</evidence>
<name>A0AAD5DQC7_9CHLO</name>